<organism evidence="2 3">
    <name type="scientific">Hominilimicola fabiformis</name>
    <dbReference type="NCBI Taxonomy" id="2885356"/>
    <lineage>
        <taxon>Bacteria</taxon>
        <taxon>Bacillati</taxon>
        <taxon>Bacillota</taxon>
        <taxon>Clostridia</taxon>
        <taxon>Eubacteriales</taxon>
        <taxon>Oscillospiraceae</taxon>
        <taxon>Hominilimicola</taxon>
    </lineage>
</organism>
<gene>
    <name evidence="2" type="ORF">LKE05_13885</name>
</gene>
<proteinExistence type="predicted"/>
<name>A0AAE3E0Y2_9FIRM</name>
<feature type="signal peptide" evidence="1">
    <location>
        <begin position="1"/>
        <end position="26"/>
    </location>
</feature>
<comment type="caution">
    <text evidence="2">The sequence shown here is derived from an EMBL/GenBank/DDBJ whole genome shotgun (WGS) entry which is preliminary data.</text>
</comment>
<evidence type="ECO:0000313" key="3">
    <source>
        <dbReference type="Proteomes" id="UP001198242"/>
    </source>
</evidence>
<accession>A0AAE3E0Y2</accession>
<dbReference type="RefSeq" id="WP_308457231.1">
    <property type="nucleotide sequence ID" value="NZ_JAJEQM010000033.1"/>
</dbReference>
<feature type="chain" id="PRO_5041957128" evidence="1">
    <location>
        <begin position="27"/>
        <end position="371"/>
    </location>
</feature>
<reference evidence="2 3" key="1">
    <citation type="submission" date="2021-10" db="EMBL/GenBank/DDBJ databases">
        <title>Anaerobic single-cell dispensing facilitates the cultivation of human gut bacteria.</title>
        <authorList>
            <person name="Afrizal A."/>
        </authorList>
    </citation>
    <scope>NUCLEOTIDE SEQUENCE [LARGE SCALE GENOMIC DNA]</scope>
    <source>
        <strain evidence="2 3">CLA-AA-H232</strain>
    </source>
</reference>
<evidence type="ECO:0000256" key="1">
    <source>
        <dbReference type="SAM" id="SignalP"/>
    </source>
</evidence>
<sequence>MKKVYKSILAATIALSTTMSIVTGFAANNDKEKNQENNSAITYNAGNEIKPDVQVLSDNGTQLTKGVDYDLSYENNVNVGKATVNITFKGNYEGTRSVNFNIIAKALSNDLIDISETPAQTYTGSAITPTPTIKFGDVTLVKDKDYTLSYTDNVNAGKAKINVSFIGNYSGTASTTFDIIADVLNQEKVSISETAAQTYTGSAITPTPTIKYGEVTLVKDKDYNLTYTDNVNVGTAKINITFINNYSGTAESSFNIIPDVLNQEKVSISEIAKQTYTGKEITPAPTIKYGDVTLVKDKDYTLTYADNVNVGTAKVSIAFIGNYSGTASTSFEITARVVAEDDKTIIIQAIPNQTYTGSEIKPEPVIIDKNR</sequence>
<keyword evidence="1" id="KW-0732">Signal</keyword>
<protein>
    <submittedName>
        <fullName evidence="2">Uncharacterized protein</fullName>
    </submittedName>
</protein>
<dbReference type="EMBL" id="JAJEQM010000033">
    <property type="protein sequence ID" value="MCC2211872.1"/>
    <property type="molecule type" value="Genomic_DNA"/>
</dbReference>
<evidence type="ECO:0000313" key="2">
    <source>
        <dbReference type="EMBL" id="MCC2211872.1"/>
    </source>
</evidence>
<dbReference type="AlphaFoldDB" id="A0AAE3E0Y2"/>
<dbReference type="Proteomes" id="UP001198242">
    <property type="component" value="Unassembled WGS sequence"/>
</dbReference>
<keyword evidence="3" id="KW-1185">Reference proteome</keyword>